<dbReference type="GO" id="GO:0046872">
    <property type="term" value="F:metal ion binding"/>
    <property type="evidence" value="ECO:0007669"/>
    <property type="project" value="UniProtKB-KW"/>
</dbReference>
<evidence type="ECO:0000256" key="6">
    <source>
        <dbReference type="ARBA" id="ARBA00012438"/>
    </source>
</evidence>
<dbReference type="EC" id="2.7.13.3" evidence="6"/>
<dbReference type="GO" id="GO:0000155">
    <property type="term" value="F:phosphorelay sensor kinase activity"/>
    <property type="evidence" value="ECO:0007669"/>
    <property type="project" value="InterPro"/>
</dbReference>
<feature type="chain" id="PRO_5011597991" description="histidine kinase" evidence="15">
    <location>
        <begin position="28"/>
        <end position="735"/>
    </location>
</feature>
<feature type="domain" description="Histidine kinase" evidence="16">
    <location>
        <begin position="520"/>
        <end position="734"/>
    </location>
</feature>
<comment type="catalytic activity">
    <reaction evidence="1">
        <text>ATP + protein L-histidine = ADP + protein N-phospho-L-histidine.</text>
        <dbReference type="EC" id="2.7.13.3"/>
    </reaction>
</comment>
<protein>
    <recommendedName>
        <fullName evidence="6">histidine kinase</fullName>
        <ecNumber evidence="6">2.7.13.3</ecNumber>
    </recommendedName>
    <alternativeName>
        <fullName evidence="12">Thiamine pyrimidine synthase</fullName>
    </alternativeName>
</protein>
<evidence type="ECO:0000313" key="17">
    <source>
        <dbReference type="EMBL" id="SDM40709.1"/>
    </source>
</evidence>
<evidence type="ECO:0000256" key="14">
    <source>
        <dbReference type="SAM" id="Phobius"/>
    </source>
</evidence>
<comment type="function">
    <text evidence="2">Responsible for the formation of the pyrimidine heterocycle in the thiamine biosynthesis pathway. Catalyzes the formation of hydroxymethylpyrimidine phosphate (HMP-P) from histidine and pyridoxal phosphate (PLP). The protein uses PLP and the active site histidine to form HMP-P, generating an inactive enzyme. The enzyme can only undergo a single turnover, which suggests it is a suicide enzyme.</text>
</comment>
<organism evidence="17 18">
    <name type="scientific">Daejeonella rubra</name>
    <dbReference type="NCBI Taxonomy" id="990371"/>
    <lineage>
        <taxon>Bacteria</taxon>
        <taxon>Pseudomonadati</taxon>
        <taxon>Bacteroidota</taxon>
        <taxon>Sphingobacteriia</taxon>
        <taxon>Sphingobacteriales</taxon>
        <taxon>Sphingobacteriaceae</taxon>
        <taxon>Daejeonella</taxon>
    </lineage>
</organism>
<dbReference type="Proteomes" id="UP000199226">
    <property type="component" value="Unassembled WGS sequence"/>
</dbReference>
<dbReference type="Pfam" id="PF09084">
    <property type="entry name" value="NMT1"/>
    <property type="match status" value="1"/>
</dbReference>
<keyword evidence="10" id="KW-0784">Thiamine biosynthesis</keyword>
<evidence type="ECO:0000256" key="4">
    <source>
        <dbReference type="ARBA" id="ARBA00009406"/>
    </source>
</evidence>
<comment type="pathway">
    <text evidence="3">Cofactor biosynthesis; thiamine diphosphate biosynthesis.</text>
</comment>
<dbReference type="InterPro" id="IPR027939">
    <property type="entry name" value="NMT1/THI5"/>
</dbReference>
<dbReference type="InterPro" id="IPR004358">
    <property type="entry name" value="Sig_transdc_His_kin-like_C"/>
</dbReference>
<dbReference type="Pfam" id="PF02518">
    <property type="entry name" value="HATPase_c"/>
    <property type="match status" value="1"/>
</dbReference>
<feature type="transmembrane region" description="Helical" evidence="14">
    <location>
        <begin position="335"/>
        <end position="354"/>
    </location>
</feature>
<evidence type="ECO:0000256" key="3">
    <source>
        <dbReference type="ARBA" id="ARBA00004948"/>
    </source>
</evidence>
<comment type="catalytic activity">
    <reaction evidence="13">
        <text>N(6)-(pyridoxal phosphate)-L-lysyl-[4-amino-5-hydroxymethyl-2-methylpyrimidine phosphate synthase] + L-histidyl-[4-amino-5-hydroxymethyl-2-methylpyrimidine phosphate synthase] + 2 Fe(3+) + 4 H2O = L-lysyl-[4-amino-5-hydroxymethyl-2-methylpyrimidine phosphate synthase] + (2S)-2-amino-5-hydroxy-4-oxopentanoyl-[4-amino-5-hydroxymethyl-2-methylpyrimidine phosphate synthase] + 4-amino-2-methyl-5-(phosphooxymethyl)pyrimidine + 3-oxopropanoate + 2 Fe(2+) + 2 H(+)</text>
        <dbReference type="Rhea" id="RHEA:65756"/>
        <dbReference type="Rhea" id="RHEA-COMP:16892"/>
        <dbReference type="Rhea" id="RHEA-COMP:16893"/>
        <dbReference type="Rhea" id="RHEA-COMP:16894"/>
        <dbReference type="Rhea" id="RHEA-COMP:16895"/>
        <dbReference type="ChEBI" id="CHEBI:15377"/>
        <dbReference type="ChEBI" id="CHEBI:15378"/>
        <dbReference type="ChEBI" id="CHEBI:29033"/>
        <dbReference type="ChEBI" id="CHEBI:29034"/>
        <dbReference type="ChEBI" id="CHEBI:29969"/>
        <dbReference type="ChEBI" id="CHEBI:29979"/>
        <dbReference type="ChEBI" id="CHEBI:33190"/>
        <dbReference type="ChEBI" id="CHEBI:58354"/>
        <dbReference type="ChEBI" id="CHEBI:143915"/>
        <dbReference type="ChEBI" id="CHEBI:157692"/>
    </reaction>
    <physiologicalReaction direction="left-to-right" evidence="13">
        <dbReference type="Rhea" id="RHEA:65757"/>
    </physiologicalReaction>
</comment>
<keyword evidence="14" id="KW-0472">Membrane</keyword>
<dbReference type="PANTHER" id="PTHR31528:SF1">
    <property type="entry name" value="4-AMINO-5-HYDROXYMETHYL-2-METHYLPYRIMIDINE PHOSPHATE SYNTHASE THI11-RELATED"/>
    <property type="match status" value="1"/>
</dbReference>
<dbReference type="Gene3D" id="1.10.287.130">
    <property type="match status" value="1"/>
</dbReference>
<dbReference type="SUPFAM" id="SSF55785">
    <property type="entry name" value="PYP-like sensor domain (PAS domain)"/>
    <property type="match status" value="1"/>
</dbReference>
<dbReference type="OrthoDB" id="1522284at2"/>
<evidence type="ECO:0000256" key="5">
    <source>
        <dbReference type="ARBA" id="ARBA00011738"/>
    </source>
</evidence>
<proteinExistence type="inferred from homology"/>
<evidence type="ECO:0000256" key="2">
    <source>
        <dbReference type="ARBA" id="ARBA00003469"/>
    </source>
</evidence>
<dbReference type="RefSeq" id="WP_090704338.1">
    <property type="nucleotide sequence ID" value="NZ_FNHH01000011.1"/>
</dbReference>
<evidence type="ECO:0000256" key="8">
    <source>
        <dbReference type="ARBA" id="ARBA00022723"/>
    </source>
</evidence>
<feature type="signal peptide" evidence="15">
    <location>
        <begin position="1"/>
        <end position="27"/>
    </location>
</feature>
<dbReference type="PROSITE" id="PS50109">
    <property type="entry name" value="HIS_KIN"/>
    <property type="match status" value="1"/>
</dbReference>
<dbReference type="PRINTS" id="PR00344">
    <property type="entry name" value="BCTRLSENSOR"/>
</dbReference>
<evidence type="ECO:0000256" key="12">
    <source>
        <dbReference type="ARBA" id="ARBA00033171"/>
    </source>
</evidence>
<evidence type="ECO:0000256" key="13">
    <source>
        <dbReference type="ARBA" id="ARBA00048179"/>
    </source>
</evidence>
<dbReference type="EMBL" id="FNHH01000011">
    <property type="protein sequence ID" value="SDM40709.1"/>
    <property type="molecule type" value="Genomic_DNA"/>
</dbReference>
<comment type="similarity">
    <text evidence="4">Belongs to the NMT1/THI5 family.</text>
</comment>
<dbReference type="PANTHER" id="PTHR31528">
    <property type="entry name" value="4-AMINO-5-HYDROXYMETHYL-2-METHYLPYRIMIDINE PHOSPHATE SYNTHASE THI11-RELATED"/>
    <property type="match status" value="1"/>
</dbReference>
<dbReference type="Gene3D" id="3.40.190.10">
    <property type="entry name" value="Periplasmic binding protein-like II"/>
    <property type="match status" value="2"/>
</dbReference>
<dbReference type="InterPro" id="IPR015168">
    <property type="entry name" value="SsuA/THI5"/>
</dbReference>
<dbReference type="InterPro" id="IPR005467">
    <property type="entry name" value="His_kinase_dom"/>
</dbReference>
<name>A0A1G9SZ30_9SPHI</name>
<evidence type="ECO:0000256" key="10">
    <source>
        <dbReference type="ARBA" id="ARBA00022977"/>
    </source>
</evidence>
<dbReference type="Gene3D" id="3.30.565.10">
    <property type="entry name" value="Histidine kinase-like ATPase, C-terminal domain"/>
    <property type="match status" value="1"/>
</dbReference>
<keyword evidence="7" id="KW-0808">Transferase</keyword>
<evidence type="ECO:0000256" key="9">
    <source>
        <dbReference type="ARBA" id="ARBA00022898"/>
    </source>
</evidence>
<dbReference type="AlphaFoldDB" id="A0A1G9SZ30"/>
<evidence type="ECO:0000256" key="15">
    <source>
        <dbReference type="SAM" id="SignalP"/>
    </source>
</evidence>
<keyword evidence="18" id="KW-1185">Reference proteome</keyword>
<dbReference type="InterPro" id="IPR035965">
    <property type="entry name" value="PAS-like_dom_sf"/>
</dbReference>
<dbReference type="InterPro" id="IPR036890">
    <property type="entry name" value="HATPase_C_sf"/>
</dbReference>
<evidence type="ECO:0000256" key="11">
    <source>
        <dbReference type="ARBA" id="ARBA00023004"/>
    </source>
</evidence>
<gene>
    <name evidence="17" type="ORF">SAMN05421813_11183</name>
</gene>
<keyword evidence="14" id="KW-0812">Transmembrane</keyword>
<keyword evidence="14" id="KW-1133">Transmembrane helix</keyword>
<keyword evidence="11" id="KW-0408">Iron</keyword>
<dbReference type="SMART" id="SM00387">
    <property type="entry name" value="HATPase_c"/>
    <property type="match status" value="1"/>
</dbReference>
<dbReference type="InterPro" id="IPR036097">
    <property type="entry name" value="HisK_dim/P_sf"/>
</dbReference>
<keyword evidence="9" id="KW-0663">Pyridoxal phosphate</keyword>
<dbReference type="GO" id="GO:0009228">
    <property type="term" value="P:thiamine biosynthetic process"/>
    <property type="evidence" value="ECO:0007669"/>
    <property type="project" value="UniProtKB-KW"/>
</dbReference>
<accession>A0A1G9SZ30</accession>
<dbReference type="InterPro" id="IPR013655">
    <property type="entry name" value="PAS_fold_3"/>
</dbReference>
<reference evidence="18" key="1">
    <citation type="submission" date="2016-10" db="EMBL/GenBank/DDBJ databases">
        <authorList>
            <person name="Varghese N."/>
            <person name="Submissions S."/>
        </authorList>
    </citation>
    <scope>NUCLEOTIDE SEQUENCE [LARGE SCALE GENOMIC DNA]</scope>
    <source>
        <strain evidence="18">DSM 24536</strain>
    </source>
</reference>
<dbReference type="Gene3D" id="3.30.450.20">
    <property type="entry name" value="PAS domain"/>
    <property type="match status" value="1"/>
</dbReference>
<evidence type="ECO:0000313" key="18">
    <source>
        <dbReference type="Proteomes" id="UP000199226"/>
    </source>
</evidence>
<dbReference type="STRING" id="990371.SAMN05421813_11183"/>
<evidence type="ECO:0000259" key="16">
    <source>
        <dbReference type="PROSITE" id="PS50109"/>
    </source>
</evidence>
<dbReference type="Pfam" id="PF08447">
    <property type="entry name" value="PAS_3"/>
    <property type="match status" value="1"/>
</dbReference>
<sequence>MKINFQFHLLFKTLLFLSISCSLPAIAQNLKPLKLQLKWHHQFQFAGYYAAKEKGFYKEAGFDVELIEGGITRPPVSTVLSGEADFGITGSDILNDHINKKPVVVVSVIFQHSPYVIMTMADKKINSPSDLAGKKIMASESQGWPLLRALFLKEGIPEESVKLIDHSWNSMDLISGKVDAVTGYITMEPQLVREKGYEVSLINPIDYGIDFYGDLIFTTSEMASNNPEIVEKFNQASIKGWYYAMNHPDEMADYIINLPGVKERGLSRENLLNEAKEMKNLILPDLIEIGHTNSGRWQTMLRIYKQLGIAPDDTSLDGLLFTSTITRKIKYFDELLYAIGIGAFLFILALIGNWQLRKLVLKKTQDLQDEIVNRTKTERRLELAIEAADLGIWDRNLDTNEIRFDEKWFLNLGCDPKLFASHDGWIDAIHPDDKKSIQNSVLALRAGNSNYNNLTYRIKTNQGYWKWILSFSKIFQANDGRHVVGAILDIDVIKSREIELQELTKALTKTNNELEKFAYITSHNLRAPVVNLLSLTEMQTDETLSKEIKEEINNSIHQCVLQLNSTLNDLVEIVASKSGENTQCEDLDLQTELNLVLSSIENQVRQSGMHIETNFTECKSIYFPRHFLNSILINLLTNSIKYKSNDRKLVISLKTRKNKDQTVLYFSDNGIGINMEKFGKKIFGLYQRFHTKIEGKGLGLYIIKSQIEAMNGKIEVDSLPDVGTTFRIYFNNKGS</sequence>
<comment type="subunit">
    <text evidence="5">Homodimer.</text>
</comment>
<keyword evidence="15" id="KW-0732">Signal</keyword>
<evidence type="ECO:0000256" key="7">
    <source>
        <dbReference type="ARBA" id="ARBA00022679"/>
    </source>
</evidence>
<dbReference type="SUPFAM" id="SSF47384">
    <property type="entry name" value="Homodimeric domain of signal transducing histidine kinase"/>
    <property type="match status" value="1"/>
</dbReference>
<evidence type="ECO:0000256" key="1">
    <source>
        <dbReference type="ARBA" id="ARBA00000085"/>
    </source>
</evidence>
<dbReference type="SUPFAM" id="SSF53850">
    <property type="entry name" value="Periplasmic binding protein-like II"/>
    <property type="match status" value="1"/>
</dbReference>
<keyword evidence="8" id="KW-0479">Metal-binding</keyword>
<dbReference type="SUPFAM" id="SSF55874">
    <property type="entry name" value="ATPase domain of HSP90 chaperone/DNA topoisomerase II/histidine kinase"/>
    <property type="match status" value="1"/>
</dbReference>
<dbReference type="InterPro" id="IPR003594">
    <property type="entry name" value="HATPase_dom"/>
</dbReference>